<dbReference type="SUPFAM" id="SSF103481">
    <property type="entry name" value="Multidrug resistance efflux transporter EmrE"/>
    <property type="match status" value="1"/>
</dbReference>
<dbReference type="AlphaFoldDB" id="A0A5A8EER3"/>
<organism evidence="9 10">
    <name type="scientific">Cafeteria roenbergensis</name>
    <name type="common">Marine flagellate</name>
    <dbReference type="NCBI Taxonomy" id="33653"/>
    <lineage>
        <taxon>Eukaryota</taxon>
        <taxon>Sar</taxon>
        <taxon>Stramenopiles</taxon>
        <taxon>Bigyra</taxon>
        <taxon>Opalozoa</taxon>
        <taxon>Bicosoecida</taxon>
        <taxon>Cafeteriaceae</taxon>
        <taxon>Cafeteria</taxon>
    </lineage>
</organism>
<keyword evidence="4 8" id="KW-0812">Transmembrane</keyword>
<feature type="transmembrane region" description="Helical" evidence="8">
    <location>
        <begin position="137"/>
        <end position="156"/>
    </location>
</feature>
<dbReference type="Pfam" id="PF16913">
    <property type="entry name" value="PUNUT"/>
    <property type="match status" value="1"/>
</dbReference>
<feature type="transmembrane region" description="Helical" evidence="8">
    <location>
        <begin position="41"/>
        <end position="61"/>
    </location>
</feature>
<keyword evidence="6 8" id="KW-0472">Membrane</keyword>
<reference evidence="9 10" key="1">
    <citation type="submission" date="2019-07" db="EMBL/GenBank/DDBJ databases">
        <title>Genomes of Cafeteria roenbergensis.</title>
        <authorList>
            <person name="Fischer M.G."/>
            <person name="Hackl T."/>
            <person name="Roman M."/>
        </authorList>
    </citation>
    <scope>NUCLEOTIDE SEQUENCE [LARGE SCALE GENOMIC DNA]</scope>
    <source>
        <strain evidence="9 10">E4-10P</strain>
    </source>
</reference>
<feature type="transmembrane region" description="Helical" evidence="8">
    <location>
        <begin position="277"/>
        <end position="300"/>
    </location>
</feature>
<name>A0A5A8EER3_CAFRO</name>
<dbReference type="GO" id="GO:0016020">
    <property type="term" value="C:membrane"/>
    <property type="evidence" value="ECO:0007669"/>
    <property type="project" value="UniProtKB-SubCell"/>
</dbReference>
<dbReference type="GO" id="GO:0015211">
    <property type="term" value="F:purine nucleoside transmembrane transporter activity"/>
    <property type="evidence" value="ECO:0007669"/>
    <property type="project" value="InterPro"/>
</dbReference>
<evidence type="ECO:0000256" key="7">
    <source>
        <dbReference type="SAM" id="MobiDB-lite"/>
    </source>
</evidence>
<proteinExistence type="inferred from homology"/>
<feature type="compositionally biased region" description="Low complexity" evidence="7">
    <location>
        <begin position="359"/>
        <end position="369"/>
    </location>
</feature>
<evidence type="ECO:0000256" key="6">
    <source>
        <dbReference type="ARBA" id="ARBA00023136"/>
    </source>
</evidence>
<dbReference type="InterPro" id="IPR037185">
    <property type="entry name" value="EmrE-like"/>
</dbReference>
<feature type="transmembrane region" description="Helical" evidence="8">
    <location>
        <begin position="306"/>
        <end position="323"/>
    </location>
</feature>
<evidence type="ECO:0000256" key="8">
    <source>
        <dbReference type="SAM" id="Phobius"/>
    </source>
</evidence>
<feature type="transmembrane region" description="Helical" evidence="8">
    <location>
        <begin position="204"/>
        <end position="226"/>
    </location>
</feature>
<evidence type="ECO:0000256" key="2">
    <source>
        <dbReference type="ARBA" id="ARBA00006213"/>
    </source>
</evidence>
<dbReference type="Proteomes" id="UP000322899">
    <property type="component" value="Unassembled WGS sequence"/>
</dbReference>
<evidence type="ECO:0000313" key="10">
    <source>
        <dbReference type="Proteomes" id="UP000322899"/>
    </source>
</evidence>
<dbReference type="OrthoDB" id="1907510at2759"/>
<feature type="transmembrane region" description="Helical" evidence="8">
    <location>
        <begin position="108"/>
        <end position="130"/>
    </location>
</feature>
<comment type="caution">
    <text evidence="9">The sequence shown here is derived from an EMBL/GenBank/DDBJ whole genome shotgun (WGS) entry which is preliminary data.</text>
</comment>
<evidence type="ECO:0000256" key="3">
    <source>
        <dbReference type="ARBA" id="ARBA00022448"/>
    </source>
</evidence>
<dbReference type="PANTHER" id="PTHR31376:SF10">
    <property type="entry name" value="PURINE PERMEASE 5-RELATED"/>
    <property type="match status" value="1"/>
</dbReference>
<accession>A0A5A8EER3</accession>
<dbReference type="PANTHER" id="PTHR31376">
    <property type="entry name" value="OS09G0467300 PROTEIN-RELATED"/>
    <property type="match status" value="1"/>
</dbReference>
<keyword evidence="5 8" id="KW-1133">Transmembrane helix</keyword>
<evidence type="ECO:0000256" key="5">
    <source>
        <dbReference type="ARBA" id="ARBA00022989"/>
    </source>
</evidence>
<comment type="similarity">
    <text evidence="2">Belongs to the purine permeases (TC 2.A.7.14) family.</text>
</comment>
<evidence type="ECO:0000256" key="1">
    <source>
        <dbReference type="ARBA" id="ARBA00004370"/>
    </source>
</evidence>
<feature type="region of interest" description="Disordered" evidence="7">
    <location>
        <begin position="355"/>
        <end position="379"/>
    </location>
</feature>
<gene>
    <name evidence="9" type="ORF">FNF27_02844</name>
</gene>
<evidence type="ECO:0008006" key="11">
    <source>
        <dbReference type="Google" id="ProtNLM"/>
    </source>
</evidence>
<protein>
    <recommendedName>
        <fullName evidence="11">EamA domain-containing protein</fullName>
    </recommendedName>
</protein>
<feature type="transmembrane region" description="Helical" evidence="8">
    <location>
        <begin position="246"/>
        <end position="265"/>
    </location>
</feature>
<feature type="transmembrane region" description="Helical" evidence="8">
    <location>
        <begin position="171"/>
        <end position="192"/>
    </location>
</feature>
<dbReference type="EMBL" id="VLTO01000012">
    <property type="protein sequence ID" value="KAA0175758.1"/>
    <property type="molecule type" value="Genomic_DNA"/>
</dbReference>
<dbReference type="InterPro" id="IPR030182">
    <property type="entry name" value="PUP_plant"/>
</dbReference>
<dbReference type="GO" id="GO:0005345">
    <property type="term" value="F:purine nucleobase transmembrane transporter activity"/>
    <property type="evidence" value="ECO:0007669"/>
    <property type="project" value="UniProtKB-ARBA"/>
</dbReference>
<sequence length="398" mass="41688">MLGWLPWKELGLAAAILGVLVGASGEVLFVKSMRFWGVDLALFSAFLVQSYWPLVAVGAWGPMAARKAAADNRCYSIPWPRLRAYMVLGVVTTAANTLRLLALSMLPASIFVVASSSDIVFNILFSRLFLKKRFGAWHYTAAVLATVGMSIVAAGSKPSSACHAPPCHSSLLPGLACTVVAAALVAANAVLAECVLKDQKVPGMFGALELAMFYSIVPSVLTPILVMATGEWKQWGPVLGNVGLHGSTAAFAMVCIGAVMSKLVSRTGRFVVIREKSAFFFAMLNSAVRLATAVAAYVVLGEAFSWAKGAAVAIVGLALAAYLRGNFLAKQTAEPDSTELRGALLGESAAIQVVSQDWSPSTSSTSRPGSGRGGGSADEVELVPYDILAAVMPARGNE</sequence>
<evidence type="ECO:0000256" key="4">
    <source>
        <dbReference type="ARBA" id="ARBA00022692"/>
    </source>
</evidence>
<evidence type="ECO:0000313" key="9">
    <source>
        <dbReference type="EMBL" id="KAA0175758.1"/>
    </source>
</evidence>
<comment type="subcellular location">
    <subcellularLocation>
        <location evidence="1">Membrane</location>
    </subcellularLocation>
</comment>
<keyword evidence="3" id="KW-0813">Transport</keyword>